<keyword evidence="2" id="KW-1185">Reference proteome</keyword>
<gene>
    <name evidence="1" type="ORF">I7X12_05850</name>
</gene>
<dbReference type="OrthoDB" id="242758at2157"/>
<name>A0A7T3G0J5_9EURY</name>
<dbReference type="KEGG" id="hlt:I7X12_05850"/>
<evidence type="ECO:0000313" key="2">
    <source>
        <dbReference type="Proteomes" id="UP000595001"/>
    </source>
</evidence>
<dbReference type="RefSeq" id="WP_198062920.1">
    <property type="nucleotide sequence ID" value="NZ_CP065856.1"/>
</dbReference>
<reference evidence="1 2" key="1">
    <citation type="submission" date="2020-12" db="EMBL/GenBank/DDBJ databases">
        <title>Halosimplex halophilum sp. nov. and Halosimplex salinum sp. nov., two new members of the genus Halosimplex.</title>
        <authorList>
            <person name="Cui H.L."/>
        </authorList>
    </citation>
    <scope>NUCLEOTIDE SEQUENCE [LARGE SCALE GENOMIC DNA]</scope>
    <source>
        <strain evidence="1 2">YGH94</strain>
    </source>
</reference>
<dbReference type="EMBL" id="CP065856">
    <property type="protein sequence ID" value="QPV64146.1"/>
    <property type="molecule type" value="Genomic_DNA"/>
</dbReference>
<dbReference type="GeneID" id="60587997"/>
<organism evidence="1 2">
    <name type="scientific">Halosimplex litoreum</name>
    <dbReference type="NCBI Taxonomy" id="1198301"/>
    <lineage>
        <taxon>Archaea</taxon>
        <taxon>Methanobacteriati</taxon>
        <taxon>Methanobacteriota</taxon>
        <taxon>Stenosarchaea group</taxon>
        <taxon>Halobacteria</taxon>
        <taxon>Halobacteriales</taxon>
        <taxon>Haloarculaceae</taxon>
        <taxon>Halosimplex</taxon>
    </lineage>
</organism>
<protein>
    <submittedName>
        <fullName evidence="1">Uncharacterized protein</fullName>
    </submittedName>
</protein>
<sequence length="96" mass="10450">MYELGHGLGIGWLDDKGSGHIAECYSGSFCVGQFGVGGGNDETREEVVFPNSQNPDSVWSIMAPTGRPDSLDGDRFVFSIEELFTVDFEDIPSKND</sequence>
<dbReference type="AlphaFoldDB" id="A0A7T3G0J5"/>
<proteinExistence type="predicted"/>
<accession>A0A7T3G0J5</accession>
<evidence type="ECO:0000313" key="1">
    <source>
        <dbReference type="EMBL" id="QPV64146.1"/>
    </source>
</evidence>
<dbReference type="Proteomes" id="UP000595001">
    <property type="component" value="Chromosome"/>
</dbReference>